<evidence type="ECO:0000313" key="1">
    <source>
        <dbReference type="EMBL" id="QSB12561.1"/>
    </source>
</evidence>
<dbReference type="AlphaFoldDB" id="A0A895Y573"/>
<dbReference type="GO" id="GO:0016740">
    <property type="term" value="F:transferase activity"/>
    <property type="evidence" value="ECO:0007669"/>
    <property type="project" value="UniProtKB-KW"/>
</dbReference>
<name>A0A895Y573_9ACTN</name>
<protein>
    <submittedName>
        <fullName evidence="1">Nucleotidyl transferase AbiEii/AbiGii toxin family protein</fullName>
    </submittedName>
</protein>
<evidence type="ECO:0000313" key="2">
    <source>
        <dbReference type="Proteomes" id="UP000662857"/>
    </source>
</evidence>
<dbReference type="Proteomes" id="UP000662857">
    <property type="component" value="Chromosome"/>
</dbReference>
<proteinExistence type="predicted"/>
<sequence>MDPFHQRLARVALEAAAGYGFCLAGGYAVQAHGFVDRVSKDVDLFTTMAATSDFPAAQNAVVAALRADGLEVAIEREGTSFARLAVTDPGPGTVSTVELGMDWRAYPPVQLAIGPVLHPADAVANKLCALFGRAEVRDYIDVHGVLEDGRFTTSELLRMAAEHDPGFNLPIFAEALRAVRRFPTSAFEPYKLTADQVDALHARLLAWADEVEAAGQ</sequence>
<dbReference type="EMBL" id="CP070499">
    <property type="protein sequence ID" value="QSB12561.1"/>
    <property type="molecule type" value="Genomic_DNA"/>
</dbReference>
<keyword evidence="2" id="KW-1185">Reference proteome</keyword>
<organism evidence="1 2">
    <name type="scientific">Natronosporangium hydrolyticum</name>
    <dbReference type="NCBI Taxonomy" id="2811111"/>
    <lineage>
        <taxon>Bacteria</taxon>
        <taxon>Bacillati</taxon>
        <taxon>Actinomycetota</taxon>
        <taxon>Actinomycetes</taxon>
        <taxon>Micromonosporales</taxon>
        <taxon>Micromonosporaceae</taxon>
        <taxon>Natronosporangium</taxon>
    </lineage>
</organism>
<dbReference type="RefSeq" id="WP_239674596.1">
    <property type="nucleotide sequence ID" value="NZ_CP070499.1"/>
</dbReference>
<accession>A0A895Y573</accession>
<gene>
    <name evidence="1" type="ORF">JQS43_12575</name>
</gene>
<dbReference type="Pfam" id="PF08843">
    <property type="entry name" value="AbiEii"/>
    <property type="match status" value="1"/>
</dbReference>
<keyword evidence="1" id="KW-0808">Transferase</keyword>
<dbReference type="InterPro" id="IPR014942">
    <property type="entry name" value="AbiEii"/>
</dbReference>
<dbReference type="KEGG" id="nhy:JQS43_12575"/>
<reference evidence="1" key="1">
    <citation type="submission" date="2021-02" db="EMBL/GenBank/DDBJ databases">
        <title>Natrosporangium hydrolyticum gen. nov., sp. nov, a haloalkaliphilic actinobacterium from a soda solonchak soil.</title>
        <authorList>
            <person name="Sorokin D.Y."/>
            <person name="Khijniak T.V."/>
            <person name="Zakharycheva A.P."/>
            <person name="Boueva O.V."/>
            <person name="Ariskina E.V."/>
            <person name="Hahnke R.L."/>
            <person name="Bunk B."/>
            <person name="Sproer C."/>
            <person name="Schumann P."/>
            <person name="Evtushenko L.I."/>
            <person name="Kublanov I.V."/>
        </authorList>
    </citation>
    <scope>NUCLEOTIDE SEQUENCE</scope>
    <source>
        <strain evidence="1">DSM 106523</strain>
    </source>
</reference>